<comment type="subcellular location">
    <subcellularLocation>
        <location evidence="1 9">Cell inner membrane</location>
        <topology evidence="1 9">Multi-pass membrane protein</topology>
    </subcellularLocation>
</comment>
<evidence type="ECO:0000256" key="6">
    <source>
        <dbReference type="ARBA" id="ARBA00022989"/>
    </source>
</evidence>
<comment type="function">
    <text evidence="9">Part of the tripartite ATP-independent periplasmic (TRAP) transport system.</text>
</comment>
<evidence type="ECO:0000256" key="7">
    <source>
        <dbReference type="ARBA" id="ARBA00023136"/>
    </source>
</evidence>
<accession>A0ABD4XE28</accession>
<name>A0ABD4XE28_9RHOB</name>
<evidence type="ECO:0000313" key="12">
    <source>
        <dbReference type="Proteomes" id="UP001218364"/>
    </source>
</evidence>
<dbReference type="Pfam" id="PF04290">
    <property type="entry name" value="DctQ"/>
    <property type="match status" value="1"/>
</dbReference>
<evidence type="ECO:0000256" key="9">
    <source>
        <dbReference type="RuleBase" id="RU369079"/>
    </source>
</evidence>
<proteinExistence type="inferred from homology"/>
<keyword evidence="6 9" id="KW-1133">Transmembrane helix</keyword>
<evidence type="ECO:0000259" key="10">
    <source>
        <dbReference type="Pfam" id="PF04290"/>
    </source>
</evidence>
<keyword evidence="3" id="KW-1003">Cell membrane</keyword>
<reference evidence="11 12" key="1">
    <citation type="submission" date="2023-02" db="EMBL/GenBank/DDBJ databases">
        <title>Population genomics of bacteria associated with diatom.</title>
        <authorList>
            <person name="Xie J."/>
            <person name="Wang H."/>
        </authorList>
    </citation>
    <scope>NUCLEOTIDE SEQUENCE [LARGE SCALE GENOMIC DNA]</scope>
    <source>
        <strain evidence="11 12">PT47_8</strain>
    </source>
</reference>
<evidence type="ECO:0000256" key="2">
    <source>
        <dbReference type="ARBA" id="ARBA00022448"/>
    </source>
</evidence>
<dbReference type="GO" id="GO:0022857">
    <property type="term" value="F:transmembrane transporter activity"/>
    <property type="evidence" value="ECO:0007669"/>
    <property type="project" value="UniProtKB-UniRule"/>
</dbReference>
<feature type="domain" description="Tripartite ATP-independent periplasmic transporters DctQ component" evidence="10">
    <location>
        <begin position="31"/>
        <end position="158"/>
    </location>
</feature>
<keyword evidence="5 9" id="KW-0812">Transmembrane</keyword>
<evidence type="ECO:0000256" key="3">
    <source>
        <dbReference type="ARBA" id="ARBA00022475"/>
    </source>
</evidence>
<evidence type="ECO:0000256" key="1">
    <source>
        <dbReference type="ARBA" id="ARBA00004429"/>
    </source>
</evidence>
<dbReference type="InterPro" id="IPR007387">
    <property type="entry name" value="TRAP_DctQ"/>
</dbReference>
<dbReference type="PANTHER" id="PTHR35011">
    <property type="entry name" value="2,3-DIKETO-L-GULONATE TRAP TRANSPORTER SMALL PERMEASE PROTEIN YIAM"/>
    <property type="match status" value="1"/>
</dbReference>
<protein>
    <recommendedName>
        <fullName evidence="9">TRAP transporter small permease protein</fullName>
    </recommendedName>
</protein>
<dbReference type="EMBL" id="JARCJK010000012">
    <property type="protein sequence ID" value="MDE4167695.1"/>
    <property type="molecule type" value="Genomic_DNA"/>
</dbReference>
<sequence length="172" mass="18813">MDALIALLDRASFWLARFTRLAVVVLATGFIVALICQIVFRYIFNSPLSWSEELATFQFVWATLLAASYGVRAREHLRLTLLADALPQTPRVWLEAFCLCLVAVFGVFLVTNGWRLASLVWSNTSAAIGYPIGYLYLSVPISGALIALHSLSQAATVVAGSANQSRRTNSST</sequence>
<keyword evidence="2 9" id="KW-0813">Transport</keyword>
<evidence type="ECO:0000256" key="4">
    <source>
        <dbReference type="ARBA" id="ARBA00022519"/>
    </source>
</evidence>
<comment type="similarity">
    <text evidence="8 9">Belongs to the TRAP transporter small permease family.</text>
</comment>
<dbReference type="Proteomes" id="UP001218364">
    <property type="component" value="Unassembled WGS sequence"/>
</dbReference>
<feature type="transmembrane region" description="Helical" evidence="9">
    <location>
        <begin position="134"/>
        <end position="159"/>
    </location>
</feature>
<feature type="transmembrane region" description="Helical" evidence="9">
    <location>
        <begin position="92"/>
        <end position="114"/>
    </location>
</feature>
<gene>
    <name evidence="11" type="ORF">PXK24_18530</name>
</gene>
<comment type="subunit">
    <text evidence="9">The complex comprises the extracytoplasmic solute receptor protein and the two transmembrane proteins.</text>
</comment>
<organism evidence="11 12">
    <name type="scientific">Phaeobacter gallaeciensis</name>
    <dbReference type="NCBI Taxonomy" id="60890"/>
    <lineage>
        <taxon>Bacteria</taxon>
        <taxon>Pseudomonadati</taxon>
        <taxon>Pseudomonadota</taxon>
        <taxon>Alphaproteobacteria</taxon>
        <taxon>Rhodobacterales</taxon>
        <taxon>Roseobacteraceae</taxon>
        <taxon>Phaeobacter</taxon>
    </lineage>
</organism>
<feature type="transmembrane region" description="Helical" evidence="9">
    <location>
        <begin position="21"/>
        <end position="43"/>
    </location>
</feature>
<evidence type="ECO:0000256" key="5">
    <source>
        <dbReference type="ARBA" id="ARBA00022692"/>
    </source>
</evidence>
<dbReference type="RefSeq" id="WP_274840136.1">
    <property type="nucleotide sequence ID" value="NZ_JARCJF010000012.1"/>
</dbReference>
<evidence type="ECO:0000313" key="11">
    <source>
        <dbReference type="EMBL" id="MDE4167695.1"/>
    </source>
</evidence>
<dbReference type="PANTHER" id="PTHR35011:SF2">
    <property type="entry name" value="2,3-DIKETO-L-GULONATE TRAP TRANSPORTER SMALL PERMEASE PROTEIN YIAM"/>
    <property type="match status" value="1"/>
</dbReference>
<dbReference type="AlphaFoldDB" id="A0ABD4XE28"/>
<evidence type="ECO:0000256" key="8">
    <source>
        <dbReference type="ARBA" id="ARBA00038436"/>
    </source>
</evidence>
<dbReference type="InterPro" id="IPR055348">
    <property type="entry name" value="DctQ"/>
</dbReference>
<keyword evidence="7 9" id="KW-0472">Membrane</keyword>
<keyword evidence="4 9" id="KW-0997">Cell inner membrane</keyword>
<feature type="transmembrane region" description="Helical" evidence="9">
    <location>
        <begin position="55"/>
        <end position="71"/>
    </location>
</feature>
<dbReference type="GO" id="GO:0005886">
    <property type="term" value="C:plasma membrane"/>
    <property type="evidence" value="ECO:0007669"/>
    <property type="project" value="UniProtKB-SubCell"/>
</dbReference>
<comment type="caution">
    <text evidence="11">The sequence shown here is derived from an EMBL/GenBank/DDBJ whole genome shotgun (WGS) entry which is preliminary data.</text>
</comment>